<reference evidence="2" key="1">
    <citation type="submission" date="2023-08" db="EMBL/GenBank/DDBJ databases">
        <title>Black Yeasts Isolated from many extreme environments.</title>
        <authorList>
            <person name="Coleine C."/>
            <person name="Stajich J.E."/>
            <person name="Selbmann L."/>
        </authorList>
    </citation>
    <scope>NUCLEOTIDE SEQUENCE</scope>
    <source>
        <strain evidence="2">CCFEE 5401</strain>
    </source>
</reference>
<proteinExistence type="predicted"/>
<sequence>MKQVFITFTALAATLAHANLAARDETFNLNVWNNCKFVKEVVVYTVLQPAWEMVEVSTPTNIQPGAELTIPVPFHGTGMRLSGHAEWGVAGGWRPQALFEFGYSSYSGAEGTAYDLSLMQGSDPDIGMGVWPIENGHGSGQCKQDVCFPWSCGANGNQGWLNPDQSDVGDAAPDTVCYKGKTDFKIVYCP</sequence>
<protein>
    <submittedName>
        <fullName evidence="2">Uncharacterized protein</fullName>
    </submittedName>
</protein>
<feature type="signal peptide" evidence="1">
    <location>
        <begin position="1"/>
        <end position="16"/>
    </location>
</feature>
<keyword evidence="1" id="KW-0732">Signal</keyword>
<dbReference type="AlphaFoldDB" id="A0AAN7TNF5"/>
<name>A0AAN7TNF5_9PEZI</name>
<gene>
    <name evidence="2" type="ORF">LTR62_007368</name>
</gene>
<dbReference type="Proteomes" id="UP001310890">
    <property type="component" value="Unassembled WGS sequence"/>
</dbReference>
<evidence type="ECO:0000313" key="3">
    <source>
        <dbReference type="Proteomes" id="UP001310890"/>
    </source>
</evidence>
<feature type="chain" id="PRO_5042839171" evidence="1">
    <location>
        <begin position="17"/>
        <end position="190"/>
    </location>
</feature>
<dbReference type="SUPFAM" id="SSF49870">
    <property type="entry name" value="Osmotin, thaumatin-like protein"/>
    <property type="match status" value="1"/>
</dbReference>
<comment type="caution">
    <text evidence="2">The sequence shown here is derived from an EMBL/GenBank/DDBJ whole genome shotgun (WGS) entry which is preliminary data.</text>
</comment>
<evidence type="ECO:0000256" key="1">
    <source>
        <dbReference type="SAM" id="SignalP"/>
    </source>
</evidence>
<organism evidence="2 3">
    <name type="scientific">Meristemomyces frigidus</name>
    <dbReference type="NCBI Taxonomy" id="1508187"/>
    <lineage>
        <taxon>Eukaryota</taxon>
        <taxon>Fungi</taxon>
        <taxon>Dikarya</taxon>
        <taxon>Ascomycota</taxon>
        <taxon>Pezizomycotina</taxon>
        <taxon>Dothideomycetes</taxon>
        <taxon>Dothideomycetidae</taxon>
        <taxon>Mycosphaerellales</taxon>
        <taxon>Teratosphaeriaceae</taxon>
        <taxon>Meristemomyces</taxon>
    </lineage>
</organism>
<dbReference type="EMBL" id="JAVRRL010000007">
    <property type="protein sequence ID" value="KAK5116694.1"/>
    <property type="molecule type" value="Genomic_DNA"/>
</dbReference>
<accession>A0AAN7TNF5</accession>
<evidence type="ECO:0000313" key="2">
    <source>
        <dbReference type="EMBL" id="KAK5116694.1"/>
    </source>
</evidence>
<dbReference type="InterPro" id="IPR037176">
    <property type="entry name" value="Osmotin/thaumatin-like_sf"/>
</dbReference>